<feature type="chain" id="PRO_5013285672" evidence="2">
    <location>
        <begin position="20"/>
        <end position="119"/>
    </location>
</feature>
<evidence type="ECO:0000313" key="4">
    <source>
        <dbReference type="Proteomes" id="UP000242457"/>
    </source>
</evidence>
<gene>
    <name evidence="3" type="ORF">APICC_05621</name>
</gene>
<proteinExistence type="predicted"/>
<keyword evidence="4" id="KW-1185">Reference proteome</keyword>
<feature type="signal peptide" evidence="2">
    <location>
        <begin position="1"/>
        <end position="19"/>
    </location>
</feature>
<dbReference type="AlphaFoldDB" id="A0A2A3ESG6"/>
<name>A0A2A3ESG6_APICC</name>
<protein>
    <submittedName>
        <fullName evidence="3">Uncharacterized protein</fullName>
    </submittedName>
</protein>
<organism evidence="3 4">
    <name type="scientific">Apis cerana cerana</name>
    <name type="common">Oriental honeybee</name>
    <dbReference type="NCBI Taxonomy" id="94128"/>
    <lineage>
        <taxon>Eukaryota</taxon>
        <taxon>Metazoa</taxon>
        <taxon>Ecdysozoa</taxon>
        <taxon>Arthropoda</taxon>
        <taxon>Hexapoda</taxon>
        <taxon>Insecta</taxon>
        <taxon>Pterygota</taxon>
        <taxon>Neoptera</taxon>
        <taxon>Endopterygota</taxon>
        <taxon>Hymenoptera</taxon>
        <taxon>Apocrita</taxon>
        <taxon>Aculeata</taxon>
        <taxon>Apoidea</taxon>
        <taxon>Anthophila</taxon>
        <taxon>Apidae</taxon>
        <taxon>Apis</taxon>
    </lineage>
</organism>
<dbReference type="Proteomes" id="UP000242457">
    <property type="component" value="Unassembled WGS sequence"/>
</dbReference>
<sequence length="119" mass="13329">MTNFLSLLVIALACIIVHAQKTSDQKPVYGQTFDEIVVSSDLNVRRKSKESRQGKRLTNIPSATTGPPEKSTVVASRLVSNDGSRITSEKTQIKREISDFQKRYLDMGVTGYLLKSRKR</sequence>
<accession>A0A2A3ESG6</accession>
<feature type="region of interest" description="Disordered" evidence="1">
    <location>
        <begin position="44"/>
        <end position="72"/>
    </location>
</feature>
<dbReference type="EMBL" id="KZ288193">
    <property type="protein sequence ID" value="PBC34156.1"/>
    <property type="molecule type" value="Genomic_DNA"/>
</dbReference>
<evidence type="ECO:0000313" key="3">
    <source>
        <dbReference type="EMBL" id="PBC34156.1"/>
    </source>
</evidence>
<reference evidence="3 4" key="1">
    <citation type="submission" date="2014-07" db="EMBL/GenBank/DDBJ databases">
        <title>Genomic and transcriptomic analysis on Apis cerana provide comprehensive insights into honey bee biology.</title>
        <authorList>
            <person name="Diao Q."/>
            <person name="Sun L."/>
            <person name="Zheng H."/>
            <person name="Zheng H."/>
            <person name="Xu S."/>
            <person name="Wang S."/>
            <person name="Zeng Z."/>
            <person name="Hu F."/>
            <person name="Su S."/>
            <person name="Wu J."/>
        </authorList>
    </citation>
    <scope>NUCLEOTIDE SEQUENCE [LARGE SCALE GENOMIC DNA]</scope>
    <source>
        <tissue evidence="3">Pupae without intestine</tissue>
    </source>
</reference>
<keyword evidence="2" id="KW-0732">Signal</keyword>
<evidence type="ECO:0000256" key="2">
    <source>
        <dbReference type="SAM" id="SignalP"/>
    </source>
</evidence>
<evidence type="ECO:0000256" key="1">
    <source>
        <dbReference type="SAM" id="MobiDB-lite"/>
    </source>
</evidence>
<dbReference type="OrthoDB" id="6629392at2759"/>